<keyword evidence="2" id="KW-0963">Cytoplasm</keyword>
<feature type="domain" description="GAR" evidence="7">
    <location>
        <begin position="221"/>
        <end position="293"/>
    </location>
</feature>
<evidence type="ECO:0000313" key="10">
    <source>
        <dbReference type="Proteomes" id="UP000009046"/>
    </source>
</evidence>
<dbReference type="Proteomes" id="UP000009046">
    <property type="component" value="Unassembled WGS sequence"/>
</dbReference>
<dbReference type="InterPro" id="IPR036872">
    <property type="entry name" value="CH_dom_sf"/>
</dbReference>
<dbReference type="GO" id="GO:0008017">
    <property type="term" value="F:microtubule binding"/>
    <property type="evidence" value="ECO:0007669"/>
    <property type="project" value="InterPro"/>
</dbReference>
<dbReference type="InParanoid" id="E0VHR2"/>
<dbReference type="SMART" id="SM00243">
    <property type="entry name" value="GAS2"/>
    <property type="match status" value="1"/>
</dbReference>
<dbReference type="GO" id="GO:0005884">
    <property type="term" value="C:actin filament"/>
    <property type="evidence" value="ECO:0007669"/>
    <property type="project" value="TreeGrafter"/>
</dbReference>
<evidence type="ECO:0000313" key="8">
    <source>
        <dbReference type="EMBL" id="EEB12948.1"/>
    </source>
</evidence>
<dbReference type="CDD" id="cd21268">
    <property type="entry name" value="CH_GAS2L1_2"/>
    <property type="match status" value="1"/>
</dbReference>
<dbReference type="GO" id="GO:0001725">
    <property type="term" value="C:stress fiber"/>
    <property type="evidence" value="ECO:0007669"/>
    <property type="project" value="TreeGrafter"/>
</dbReference>
<feature type="compositionally biased region" description="Basic and acidic residues" evidence="5">
    <location>
        <begin position="431"/>
        <end position="440"/>
    </location>
</feature>
<dbReference type="EMBL" id="AAZO01002476">
    <property type="status" value="NOT_ANNOTATED_CDS"/>
    <property type="molecule type" value="Genomic_DNA"/>
</dbReference>
<dbReference type="SMART" id="SM00033">
    <property type="entry name" value="CH"/>
    <property type="match status" value="1"/>
</dbReference>
<organism>
    <name type="scientific">Pediculus humanus subsp. corporis</name>
    <name type="common">Body louse</name>
    <dbReference type="NCBI Taxonomy" id="121224"/>
    <lineage>
        <taxon>Eukaryota</taxon>
        <taxon>Metazoa</taxon>
        <taxon>Ecdysozoa</taxon>
        <taxon>Arthropoda</taxon>
        <taxon>Hexapoda</taxon>
        <taxon>Insecta</taxon>
        <taxon>Pterygota</taxon>
        <taxon>Neoptera</taxon>
        <taxon>Paraneoptera</taxon>
        <taxon>Psocodea</taxon>
        <taxon>Troctomorpha</taxon>
        <taxon>Phthiraptera</taxon>
        <taxon>Anoplura</taxon>
        <taxon>Pediculidae</taxon>
        <taxon>Pediculus</taxon>
    </lineage>
</organism>
<dbReference type="EMBL" id="DS235171">
    <property type="protein sequence ID" value="EEB12948.1"/>
    <property type="molecule type" value="Genomic_DNA"/>
</dbReference>
<reference evidence="9" key="3">
    <citation type="submission" date="2020-05" db="UniProtKB">
        <authorList>
            <consortium name="EnsemblMetazoa"/>
        </authorList>
    </citation>
    <scope>IDENTIFICATION</scope>
    <source>
        <strain evidence="9">USDA</strain>
    </source>
</reference>
<dbReference type="PROSITE" id="PS50021">
    <property type="entry name" value="CH"/>
    <property type="match status" value="1"/>
</dbReference>
<dbReference type="PANTHER" id="PTHR46756">
    <property type="entry name" value="TRANSGELIN"/>
    <property type="match status" value="1"/>
</dbReference>
<dbReference type="InterPro" id="IPR001715">
    <property type="entry name" value="CH_dom"/>
</dbReference>
<evidence type="ECO:0000259" key="6">
    <source>
        <dbReference type="PROSITE" id="PS50021"/>
    </source>
</evidence>
<feature type="region of interest" description="Disordered" evidence="5">
    <location>
        <begin position="319"/>
        <end position="442"/>
    </location>
</feature>
<dbReference type="PROSITE" id="PS51460">
    <property type="entry name" value="GAR"/>
    <property type="match status" value="1"/>
</dbReference>
<gene>
    <name evidence="9" type="primary">8237491</name>
    <name evidence="8" type="ORF">Phum_PHUM215460</name>
</gene>
<comment type="similarity">
    <text evidence="4">Belongs to the GAS2 family.</text>
</comment>
<feature type="compositionally biased region" description="Basic and acidic residues" evidence="5">
    <location>
        <begin position="464"/>
        <end position="489"/>
    </location>
</feature>
<comment type="subcellular location">
    <subcellularLocation>
        <location evidence="1">Cytoplasm</location>
        <location evidence="1">Cytoskeleton</location>
    </subcellularLocation>
</comment>
<dbReference type="FunFam" id="3.30.920.20:FF:000004">
    <property type="entry name" value="GAS2-like protein 1 isoform X1"/>
    <property type="match status" value="1"/>
</dbReference>
<dbReference type="GO" id="GO:0051764">
    <property type="term" value="P:actin crosslink formation"/>
    <property type="evidence" value="ECO:0007669"/>
    <property type="project" value="TreeGrafter"/>
</dbReference>
<keyword evidence="10" id="KW-1185">Reference proteome</keyword>
<dbReference type="HOGENOM" id="CLU_013204_0_0_1"/>
<dbReference type="Pfam" id="PF00307">
    <property type="entry name" value="CH"/>
    <property type="match status" value="1"/>
</dbReference>
<dbReference type="Gene3D" id="1.10.418.10">
    <property type="entry name" value="Calponin-like domain"/>
    <property type="match status" value="1"/>
</dbReference>
<feature type="compositionally biased region" description="Polar residues" evidence="5">
    <location>
        <begin position="684"/>
        <end position="703"/>
    </location>
</feature>
<dbReference type="GeneID" id="8237491"/>
<evidence type="ECO:0000256" key="1">
    <source>
        <dbReference type="ARBA" id="ARBA00004245"/>
    </source>
</evidence>
<dbReference type="OrthoDB" id="206130at2759"/>
<dbReference type="VEuPathDB" id="VectorBase:PHUM215460"/>
<reference evidence="8" key="2">
    <citation type="submission" date="2007-04" db="EMBL/GenBank/DDBJ databases">
        <title>The genome of the human body louse.</title>
        <authorList>
            <consortium name="The Human Body Louse Genome Consortium"/>
            <person name="Kirkness E."/>
            <person name="Walenz B."/>
            <person name="Hass B."/>
            <person name="Bruggner R."/>
            <person name="Strausberg R."/>
        </authorList>
    </citation>
    <scope>NUCLEOTIDE SEQUENCE</scope>
    <source>
        <strain evidence="8">USDA</strain>
    </source>
</reference>
<evidence type="ECO:0000256" key="2">
    <source>
        <dbReference type="ARBA" id="ARBA00022490"/>
    </source>
</evidence>
<feature type="region of interest" description="Disordered" evidence="5">
    <location>
        <begin position="518"/>
        <end position="723"/>
    </location>
</feature>
<dbReference type="GO" id="GO:0005737">
    <property type="term" value="C:cytoplasm"/>
    <property type="evidence" value="ECO:0007669"/>
    <property type="project" value="TreeGrafter"/>
</dbReference>
<name>E0VHR2_PEDHC</name>
<evidence type="ECO:0000256" key="5">
    <source>
        <dbReference type="SAM" id="MobiDB-lite"/>
    </source>
</evidence>
<feature type="domain" description="Calponin-homology (CH)" evidence="6">
    <location>
        <begin position="22"/>
        <end position="165"/>
    </location>
</feature>
<feature type="compositionally biased region" description="Low complexity" evidence="5">
    <location>
        <begin position="593"/>
        <end position="602"/>
    </location>
</feature>
<dbReference type="Pfam" id="PF02187">
    <property type="entry name" value="GAS2"/>
    <property type="match status" value="1"/>
</dbReference>
<dbReference type="eggNOG" id="KOG0516">
    <property type="taxonomic scope" value="Eukaryota"/>
</dbReference>
<dbReference type="AlphaFoldDB" id="E0VHR2"/>
<protein>
    <recommendedName>
        <fullName evidence="11">GAS2-like protein pickled eggs</fullName>
    </recommendedName>
</protein>
<feature type="region of interest" description="Disordered" evidence="5">
    <location>
        <begin position="459"/>
        <end position="496"/>
    </location>
</feature>
<feature type="compositionally biased region" description="Polar residues" evidence="5">
    <location>
        <begin position="659"/>
        <end position="669"/>
    </location>
</feature>
<dbReference type="STRING" id="121224.E0VHR2"/>
<dbReference type="GO" id="GO:1904825">
    <property type="term" value="P:protein localization to microtubule plus-end"/>
    <property type="evidence" value="ECO:0007669"/>
    <property type="project" value="TreeGrafter"/>
</dbReference>
<evidence type="ECO:0000313" key="9">
    <source>
        <dbReference type="EnsemblMetazoa" id="PHUM215460-PA"/>
    </source>
</evidence>
<dbReference type="InterPro" id="IPR036534">
    <property type="entry name" value="GAR_dom_sf"/>
</dbReference>
<dbReference type="FunCoup" id="E0VHR2">
    <property type="interactions" value="12"/>
</dbReference>
<dbReference type="InterPro" id="IPR003108">
    <property type="entry name" value="GAR_dom"/>
</dbReference>
<dbReference type="GO" id="GO:0001578">
    <property type="term" value="P:microtubule bundle formation"/>
    <property type="evidence" value="ECO:0007669"/>
    <property type="project" value="TreeGrafter"/>
</dbReference>
<dbReference type="PANTHER" id="PTHR46756:SF18">
    <property type="entry name" value="GAS2-LIKE PROTEIN PICKLED EGGS"/>
    <property type="match status" value="1"/>
</dbReference>
<sequence>MAGVLLEARPYRPFKSSEEYLYAMKEDLAEWLNILYSDLEITVDNFMDKLETGVVLCKHANSVKKSAEEYVARKHLKKMTSSQALTASIMTKTALPITKMGEIIYRLSAKPGTFFARDNVSNFIDFCRHGLEIIECLLFETDDLIMRKNEKNVILCLLEVARRGAKFGMLAPILVQMEREIDREIAAEQRLARGDTEDESSSEDEEECIVPYGPIPQIITNDLKNLDEMVRDLVEKCTCPTQFPMIRVSEGKYRIGDTKVLIFVRILRSHVMVRVGGGWDTLSHYLDKHDPCRCRSGHKTALSSKLVLKNNGALELNNAQVLYERSPPRTRRSSASSSSSGHGGRDYRDFLPGYTNGVNRSRSPTPKREGGKKGGLNPQKYISTILLDGTRRDTVSPKRGRSASPGAALHPSYNSPTMASRNRSRSPSLRNVDEQKKKISEVGTQQCDDVKYLTATQLTDAETEPSRRAKITLEAKDHVNSEDSKHNDSGSEVSDEGYRSLGLIVTSPVMGEGKLVSNDIKSGKLKNCGSSSAEGSDPIESPTSESINSSANNERQSEEEPKKKINKKPSPIASADVSKSPLKTQTIKKKPTSRISSRSSSPGGQIESQIPSRRYSAVNDANSCRRKSNKENEIRKTPRSRSATPGRYNSVETPIPPQNAKSASENKFGTWNGKGKKRPGINSDGYSPSNFVRNSVGRSSLGSHSLPGGVKRIMQKSGESKNNMSPLLADLLKTKNLNDDKTILLKMKEIINQYSGIFEESSSSSSSPDKKSDSNSDDLDFTSEWVKNNGSLRKMENCSGDYNEKSSSPNKRKDVKYDGSQSKIPAPVFFKQQQQPQHVSEKEY</sequence>
<proteinExistence type="inferred from homology"/>
<keyword evidence="3" id="KW-0206">Cytoskeleton</keyword>
<evidence type="ECO:0000256" key="4">
    <source>
        <dbReference type="ARBA" id="ARBA00038441"/>
    </source>
</evidence>
<dbReference type="GO" id="GO:0031110">
    <property type="term" value="P:regulation of microtubule polymerization or depolymerization"/>
    <property type="evidence" value="ECO:0007669"/>
    <property type="project" value="TreeGrafter"/>
</dbReference>
<feature type="compositionally biased region" description="Polar residues" evidence="5">
    <location>
        <begin position="541"/>
        <end position="554"/>
    </location>
</feature>
<dbReference type="GO" id="GO:0008093">
    <property type="term" value="F:cytoskeletal anchor activity"/>
    <property type="evidence" value="ECO:0007669"/>
    <property type="project" value="TreeGrafter"/>
</dbReference>
<dbReference type="RefSeq" id="XP_002425686.1">
    <property type="nucleotide sequence ID" value="XM_002425641.1"/>
</dbReference>
<dbReference type="GO" id="GO:0051015">
    <property type="term" value="F:actin filament binding"/>
    <property type="evidence" value="ECO:0007669"/>
    <property type="project" value="TreeGrafter"/>
</dbReference>
<dbReference type="KEGG" id="phu:Phum_PHUM215460"/>
<dbReference type="SUPFAM" id="SSF143575">
    <property type="entry name" value="GAS2 domain-like"/>
    <property type="match status" value="1"/>
</dbReference>
<evidence type="ECO:0008006" key="11">
    <source>
        <dbReference type="Google" id="ProtNLM"/>
    </source>
</evidence>
<evidence type="ECO:0000259" key="7">
    <source>
        <dbReference type="PROSITE" id="PS51460"/>
    </source>
</evidence>
<dbReference type="EnsemblMetazoa" id="PHUM215460-RA">
    <property type="protein sequence ID" value="PHUM215460-PA"/>
    <property type="gene ID" value="PHUM215460"/>
</dbReference>
<dbReference type="GO" id="GO:0035371">
    <property type="term" value="C:microtubule plus-end"/>
    <property type="evidence" value="ECO:0007669"/>
    <property type="project" value="TreeGrafter"/>
</dbReference>
<dbReference type="CTD" id="8237491"/>
<dbReference type="SUPFAM" id="SSF47576">
    <property type="entry name" value="Calponin-homology domain, CH-domain"/>
    <property type="match status" value="1"/>
</dbReference>
<feature type="region of interest" description="Disordered" evidence="5">
    <location>
        <begin position="758"/>
        <end position="844"/>
    </location>
</feature>
<reference evidence="8" key="1">
    <citation type="submission" date="2007-04" db="EMBL/GenBank/DDBJ databases">
        <title>Annotation of Pediculus humanus corporis strain USDA.</title>
        <authorList>
            <person name="Kirkness E."/>
            <person name="Hannick L."/>
            <person name="Hass B."/>
            <person name="Bruggner R."/>
            <person name="Lawson D."/>
            <person name="Bidwell S."/>
            <person name="Joardar V."/>
            <person name="Caler E."/>
            <person name="Walenz B."/>
            <person name="Inman J."/>
            <person name="Schobel S."/>
            <person name="Galinsky K."/>
            <person name="Amedeo P."/>
            <person name="Strausberg R."/>
        </authorList>
    </citation>
    <scope>NUCLEOTIDE SEQUENCE</scope>
    <source>
        <strain evidence="8">USDA</strain>
    </source>
</reference>
<evidence type="ECO:0000256" key="3">
    <source>
        <dbReference type="ARBA" id="ARBA00023212"/>
    </source>
</evidence>
<accession>E0VHR2</accession>
<dbReference type="Gene3D" id="3.30.920.20">
    <property type="entry name" value="Gas2-like domain"/>
    <property type="match status" value="1"/>
</dbReference>